<dbReference type="Gene3D" id="3.55.30.10">
    <property type="entry name" value="Hsp33 domain"/>
    <property type="match status" value="1"/>
</dbReference>
<sequence>MNKTPANDPVSMEKYGLDRPESGDDIYVPFTLENLNCRGRSLRLANALHKIISAHDYPAPVARVLGEAIVLTALMGSSMKFAGRFILQSQTDGPVNLIVVDLDAPDGLRAYARFDKDALEAMDKNKPSNSAHLLGKGHLAMTVDQGAHTERYQGIVEIDGSGLETAAEHYFAQSEQIPTKVRLAVGSHKAKGDKNSGWRAGGMMVQYLPKAKIDANEQPELVDLPGDGIPADADNDEDNWAEAQALFATIGDDELLDPQISIERLLLRLFHEKGVTIFDPEPLVARCTCSPERSEAMLQTNFSAQERLDMAVDGEIEITCEFCSTTYHFNPNQFVIED</sequence>
<organism evidence="6">
    <name type="scientific">hydrothermal vent metagenome</name>
    <dbReference type="NCBI Taxonomy" id="652676"/>
    <lineage>
        <taxon>unclassified sequences</taxon>
        <taxon>metagenomes</taxon>
        <taxon>ecological metagenomes</taxon>
    </lineage>
</organism>
<reference evidence="6" key="1">
    <citation type="submission" date="2018-06" db="EMBL/GenBank/DDBJ databases">
        <authorList>
            <person name="Zhirakovskaya E."/>
        </authorList>
    </citation>
    <scope>NUCLEOTIDE SEQUENCE</scope>
</reference>
<accession>A0A3B0U2M8</accession>
<keyword evidence="4" id="KW-0143">Chaperone</keyword>
<evidence type="ECO:0000256" key="1">
    <source>
        <dbReference type="ARBA" id="ARBA00022490"/>
    </source>
</evidence>
<dbReference type="Gene3D" id="1.10.287.480">
    <property type="entry name" value="helix hairpin bin"/>
    <property type="match status" value="1"/>
</dbReference>
<dbReference type="PANTHER" id="PTHR30111">
    <property type="entry name" value="33 KDA CHAPERONIN"/>
    <property type="match status" value="1"/>
</dbReference>
<dbReference type="EMBL" id="UOEQ01000183">
    <property type="protein sequence ID" value="VAW18689.1"/>
    <property type="molecule type" value="Genomic_DNA"/>
</dbReference>
<dbReference type="SUPFAM" id="SSF118352">
    <property type="entry name" value="HSP33 redox switch-like"/>
    <property type="match status" value="1"/>
</dbReference>
<dbReference type="InterPro" id="IPR016154">
    <property type="entry name" value="Heat_shock_Hsp33_C"/>
</dbReference>
<evidence type="ECO:0000256" key="5">
    <source>
        <dbReference type="ARBA" id="ARBA00023284"/>
    </source>
</evidence>
<dbReference type="GO" id="GO:0005737">
    <property type="term" value="C:cytoplasm"/>
    <property type="evidence" value="ECO:0007669"/>
    <property type="project" value="InterPro"/>
</dbReference>
<evidence type="ECO:0000313" key="6">
    <source>
        <dbReference type="EMBL" id="VAW18689.1"/>
    </source>
</evidence>
<proteinExistence type="predicted"/>
<dbReference type="PIRSF" id="PIRSF005261">
    <property type="entry name" value="Heat_shock_Hsp33"/>
    <property type="match status" value="1"/>
</dbReference>
<dbReference type="Pfam" id="PF01430">
    <property type="entry name" value="HSP33"/>
    <property type="match status" value="1"/>
</dbReference>
<gene>
    <name evidence="6" type="ORF">MNBD_ALPHA11-445</name>
</gene>
<dbReference type="GO" id="GO:0044183">
    <property type="term" value="F:protein folding chaperone"/>
    <property type="evidence" value="ECO:0007669"/>
    <property type="project" value="TreeGrafter"/>
</dbReference>
<keyword evidence="2" id="KW-0862">Zinc</keyword>
<dbReference type="InterPro" id="IPR016153">
    <property type="entry name" value="Heat_shock_Hsp33_N"/>
</dbReference>
<dbReference type="InterPro" id="IPR000397">
    <property type="entry name" value="Heat_shock_Hsp33"/>
</dbReference>
<dbReference type="AlphaFoldDB" id="A0A3B0U2M8"/>
<name>A0A3B0U2M8_9ZZZZ</name>
<dbReference type="InterPro" id="IPR023212">
    <property type="entry name" value="Hsp33_helix_hairpin_bin_dom_sf"/>
</dbReference>
<dbReference type="SUPFAM" id="SSF64397">
    <property type="entry name" value="Hsp33 domain"/>
    <property type="match status" value="1"/>
</dbReference>
<dbReference type="GO" id="GO:0042026">
    <property type="term" value="P:protein refolding"/>
    <property type="evidence" value="ECO:0007669"/>
    <property type="project" value="TreeGrafter"/>
</dbReference>
<dbReference type="CDD" id="cd00498">
    <property type="entry name" value="Hsp33"/>
    <property type="match status" value="1"/>
</dbReference>
<evidence type="ECO:0000256" key="2">
    <source>
        <dbReference type="ARBA" id="ARBA00022833"/>
    </source>
</evidence>
<dbReference type="GO" id="GO:0051082">
    <property type="term" value="F:unfolded protein binding"/>
    <property type="evidence" value="ECO:0007669"/>
    <property type="project" value="InterPro"/>
</dbReference>
<protein>
    <submittedName>
        <fullName evidence="6">33 kDa chaperonin HslO</fullName>
    </submittedName>
</protein>
<evidence type="ECO:0000256" key="4">
    <source>
        <dbReference type="ARBA" id="ARBA00023186"/>
    </source>
</evidence>
<keyword evidence="3" id="KW-1015">Disulfide bond</keyword>
<dbReference type="PANTHER" id="PTHR30111:SF1">
    <property type="entry name" value="33 KDA CHAPERONIN"/>
    <property type="match status" value="1"/>
</dbReference>
<dbReference type="NCBIfam" id="NF002386">
    <property type="entry name" value="PRK01402.1"/>
    <property type="match status" value="1"/>
</dbReference>
<keyword evidence="5" id="KW-0676">Redox-active center</keyword>
<dbReference type="Gene3D" id="3.90.1280.10">
    <property type="entry name" value="HSP33 redox switch-like"/>
    <property type="match status" value="1"/>
</dbReference>
<keyword evidence="1" id="KW-0963">Cytoplasm</keyword>
<evidence type="ECO:0000256" key="3">
    <source>
        <dbReference type="ARBA" id="ARBA00023157"/>
    </source>
</evidence>